<dbReference type="Gene3D" id="2.170.260.10">
    <property type="entry name" value="paz domain"/>
    <property type="match status" value="1"/>
</dbReference>
<name>A0A183MRJ6_9TREM</name>
<protein>
    <submittedName>
        <fullName evidence="1">Uncharacterized protein</fullName>
    </submittedName>
</protein>
<evidence type="ECO:0000313" key="1">
    <source>
        <dbReference type="EMBL" id="VDP28703.1"/>
    </source>
</evidence>
<proteinExistence type="predicted"/>
<sequence>MNEISEEEWKEHTDQIKLQAGVVTSNGSGKTFNTSNTHHHHNRTLGGDSVASILVNRLQKSGIVESNPVNNKPGIFEFRMEEFINAVVTPGYRNLDQPQYYYVSIIRYIYCIFLC</sequence>
<organism evidence="1 2">
    <name type="scientific">Schistosoma margrebowiei</name>
    <dbReference type="NCBI Taxonomy" id="48269"/>
    <lineage>
        <taxon>Eukaryota</taxon>
        <taxon>Metazoa</taxon>
        <taxon>Spiralia</taxon>
        <taxon>Lophotrochozoa</taxon>
        <taxon>Platyhelminthes</taxon>
        <taxon>Trematoda</taxon>
        <taxon>Digenea</taxon>
        <taxon>Strigeidida</taxon>
        <taxon>Schistosomatoidea</taxon>
        <taxon>Schistosomatidae</taxon>
        <taxon>Schistosoma</taxon>
    </lineage>
</organism>
<accession>A0A183MRJ6</accession>
<keyword evidence="2" id="KW-1185">Reference proteome</keyword>
<evidence type="ECO:0000313" key="2">
    <source>
        <dbReference type="Proteomes" id="UP000277204"/>
    </source>
</evidence>
<dbReference type="EMBL" id="UZAI01017720">
    <property type="protein sequence ID" value="VDP28703.1"/>
    <property type="molecule type" value="Genomic_DNA"/>
</dbReference>
<gene>
    <name evidence="1" type="ORF">SMRZ_LOCUS18671</name>
</gene>
<reference evidence="1 2" key="1">
    <citation type="submission" date="2018-11" db="EMBL/GenBank/DDBJ databases">
        <authorList>
            <consortium name="Pathogen Informatics"/>
        </authorList>
    </citation>
    <scope>NUCLEOTIDE SEQUENCE [LARGE SCALE GENOMIC DNA]</scope>
    <source>
        <strain evidence="1 2">Zambia</strain>
    </source>
</reference>
<dbReference type="Proteomes" id="UP000277204">
    <property type="component" value="Unassembled WGS sequence"/>
</dbReference>
<dbReference type="AlphaFoldDB" id="A0A183MRJ6"/>
<dbReference type="STRING" id="48269.A0A183MRJ6"/>